<keyword evidence="2" id="KW-0812">Transmembrane</keyword>
<feature type="compositionally biased region" description="Low complexity" evidence="1">
    <location>
        <begin position="166"/>
        <end position="185"/>
    </location>
</feature>
<evidence type="ECO:0000313" key="4">
    <source>
        <dbReference type="Proteomes" id="UP000626109"/>
    </source>
</evidence>
<accession>A0A813KV12</accession>
<keyword evidence="2" id="KW-0472">Membrane</keyword>
<feature type="region of interest" description="Disordered" evidence="1">
    <location>
        <begin position="124"/>
        <end position="194"/>
    </location>
</feature>
<sequence>MYPTEHFDEMQDTPIVFACVALYTILAIIFLLNLLVAQLNGAYQAVYADMVGYARLNRGNIICQTVPVISAYRWKSWLATLRLDERLEFNEGDVGLAGGFQVLEPANANPTNIDMIHRFGGSTSPAMQWPEEDARNDESDKFGRLEKVILRATRKMGGGKKGSKAGGSSSMGQSSSQSGEGTSRGSAGGSEDGN</sequence>
<comment type="caution">
    <text evidence="3">The sequence shown here is derived from an EMBL/GenBank/DDBJ whole genome shotgun (WGS) entry which is preliminary data.</text>
</comment>
<evidence type="ECO:0000256" key="1">
    <source>
        <dbReference type="SAM" id="MobiDB-lite"/>
    </source>
</evidence>
<dbReference type="Proteomes" id="UP000626109">
    <property type="component" value="Unassembled WGS sequence"/>
</dbReference>
<feature type="compositionally biased region" description="Basic and acidic residues" evidence="1">
    <location>
        <begin position="132"/>
        <end position="149"/>
    </location>
</feature>
<feature type="transmembrane region" description="Helical" evidence="2">
    <location>
        <begin position="15"/>
        <end position="36"/>
    </location>
</feature>
<dbReference type="AlphaFoldDB" id="A0A813KV12"/>
<evidence type="ECO:0008006" key="5">
    <source>
        <dbReference type="Google" id="ProtNLM"/>
    </source>
</evidence>
<protein>
    <recommendedName>
        <fullName evidence="5">Ion transport domain-containing protein</fullName>
    </recommendedName>
</protein>
<proteinExistence type="predicted"/>
<feature type="compositionally biased region" description="Basic residues" evidence="1">
    <location>
        <begin position="152"/>
        <end position="163"/>
    </location>
</feature>
<evidence type="ECO:0000256" key="2">
    <source>
        <dbReference type="SAM" id="Phobius"/>
    </source>
</evidence>
<name>A0A813KV12_POLGL</name>
<evidence type="ECO:0000313" key="3">
    <source>
        <dbReference type="EMBL" id="CAE8712506.1"/>
    </source>
</evidence>
<reference evidence="3" key="1">
    <citation type="submission" date="2021-02" db="EMBL/GenBank/DDBJ databases">
        <authorList>
            <person name="Dougan E. K."/>
            <person name="Rhodes N."/>
            <person name="Thang M."/>
            <person name="Chan C."/>
        </authorList>
    </citation>
    <scope>NUCLEOTIDE SEQUENCE</scope>
</reference>
<organism evidence="3 4">
    <name type="scientific">Polarella glacialis</name>
    <name type="common">Dinoflagellate</name>
    <dbReference type="NCBI Taxonomy" id="89957"/>
    <lineage>
        <taxon>Eukaryota</taxon>
        <taxon>Sar</taxon>
        <taxon>Alveolata</taxon>
        <taxon>Dinophyceae</taxon>
        <taxon>Suessiales</taxon>
        <taxon>Suessiaceae</taxon>
        <taxon>Polarella</taxon>
    </lineage>
</organism>
<dbReference type="EMBL" id="CAJNNW010032336">
    <property type="protein sequence ID" value="CAE8712506.1"/>
    <property type="molecule type" value="Genomic_DNA"/>
</dbReference>
<gene>
    <name evidence="3" type="ORF">PGLA2088_LOCUS37064</name>
</gene>
<keyword evidence="2" id="KW-1133">Transmembrane helix</keyword>